<feature type="domain" description="BHLH" evidence="3">
    <location>
        <begin position="61"/>
        <end position="120"/>
    </location>
</feature>
<name>A0AAJ7XJI3_PETMA</name>
<dbReference type="Pfam" id="PF00010">
    <property type="entry name" value="HLH"/>
    <property type="match status" value="1"/>
</dbReference>
<gene>
    <name evidence="5" type="primary">LOC116958086</name>
</gene>
<dbReference type="InterPro" id="IPR050283">
    <property type="entry name" value="E-box_TF_Regulators"/>
</dbReference>
<dbReference type="GO" id="GO:0000977">
    <property type="term" value="F:RNA polymerase II transcription regulatory region sequence-specific DNA binding"/>
    <property type="evidence" value="ECO:0007669"/>
    <property type="project" value="TreeGrafter"/>
</dbReference>
<organism evidence="4 5">
    <name type="scientific">Petromyzon marinus</name>
    <name type="common">Sea lamprey</name>
    <dbReference type="NCBI Taxonomy" id="7757"/>
    <lineage>
        <taxon>Eukaryota</taxon>
        <taxon>Metazoa</taxon>
        <taxon>Chordata</taxon>
        <taxon>Craniata</taxon>
        <taxon>Vertebrata</taxon>
        <taxon>Cyclostomata</taxon>
        <taxon>Hyperoartia</taxon>
        <taxon>Petromyzontiformes</taxon>
        <taxon>Petromyzontidae</taxon>
        <taxon>Petromyzon</taxon>
    </lineage>
</organism>
<dbReference type="Gene3D" id="4.10.280.10">
    <property type="entry name" value="Helix-loop-helix DNA-binding domain"/>
    <property type="match status" value="1"/>
</dbReference>
<keyword evidence="1" id="KW-0238">DNA-binding</keyword>
<dbReference type="GO" id="GO:0032502">
    <property type="term" value="P:developmental process"/>
    <property type="evidence" value="ECO:0007669"/>
    <property type="project" value="TreeGrafter"/>
</dbReference>
<feature type="region of interest" description="Disordered" evidence="2">
    <location>
        <begin position="23"/>
        <end position="68"/>
    </location>
</feature>
<dbReference type="InterPro" id="IPR036638">
    <property type="entry name" value="HLH_DNA-bd_sf"/>
</dbReference>
<dbReference type="SUPFAM" id="SSF47459">
    <property type="entry name" value="HLH, helix-loop-helix DNA-binding domain"/>
    <property type="match status" value="1"/>
</dbReference>
<dbReference type="AlphaFoldDB" id="A0AAJ7XJI3"/>
<protein>
    <submittedName>
        <fullName evidence="5">Achaete-scute homolog 2-like</fullName>
    </submittedName>
</protein>
<dbReference type="PANTHER" id="PTHR23349">
    <property type="entry name" value="BASIC HELIX-LOOP-HELIX TRANSCRIPTION FACTOR, TWIST"/>
    <property type="match status" value="1"/>
</dbReference>
<accession>A0AAJ7XJI3</accession>
<reference evidence="5" key="1">
    <citation type="submission" date="2025-08" db="UniProtKB">
        <authorList>
            <consortium name="RefSeq"/>
        </authorList>
    </citation>
    <scope>IDENTIFICATION</scope>
    <source>
        <tissue evidence="5">Sperm</tissue>
    </source>
</reference>
<dbReference type="SMART" id="SM00353">
    <property type="entry name" value="HLH"/>
    <property type="match status" value="1"/>
</dbReference>
<proteinExistence type="predicted"/>
<dbReference type="CDD" id="cd11418">
    <property type="entry name" value="bHLH_TS_ASCL"/>
    <property type="match status" value="1"/>
</dbReference>
<feature type="non-terminal residue" evidence="5">
    <location>
        <position position="1"/>
    </location>
</feature>
<feature type="compositionally biased region" description="Low complexity" evidence="2">
    <location>
        <begin position="45"/>
        <end position="58"/>
    </location>
</feature>
<dbReference type="GO" id="GO:0046983">
    <property type="term" value="F:protein dimerization activity"/>
    <property type="evidence" value="ECO:0007669"/>
    <property type="project" value="InterPro"/>
</dbReference>
<evidence type="ECO:0000259" key="3">
    <source>
        <dbReference type="PROSITE" id="PS50888"/>
    </source>
</evidence>
<dbReference type="InterPro" id="IPR011598">
    <property type="entry name" value="bHLH_dom"/>
</dbReference>
<dbReference type="PROSITE" id="PS50888">
    <property type="entry name" value="BHLH"/>
    <property type="match status" value="1"/>
</dbReference>
<evidence type="ECO:0000256" key="1">
    <source>
        <dbReference type="ARBA" id="ARBA00023125"/>
    </source>
</evidence>
<evidence type="ECO:0000256" key="2">
    <source>
        <dbReference type="SAM" id="MobiDB-lite"/>
    </source>
</evidence>
<dbReference type="KEGG" id="pmrn:116958086"/>
<sequence>DDDDDDGCRLLRSCERRLAFRQEVGSPRRGAGARLLLPVRERSGKGTSAGATGGISSSRRPGTARRNARERNRVALVNRGFAALRDRVPAALGPSAGSSGPTRLSKVETLRAAAEYIRALQRLLMLSESPRYYPEVTASPDNTTTTSAAASSPSTVAFSTTSRAGSGAAEPCHLASWFGLDAKYHPLFGTHEQSHEASPAWTGHEFWTGAGHAESAGGSFLQTSQEPGLGWAPAEQPRYVGHGAVPAPPLPTDTWGSQRTFGLSLSSASSSYSY</sequence>
<dbReference type="Proteomes" id="UP001318040">
    <property type="component" value="Chromosome 3"/>
</dbReference>
<dbReference type="RefSeq" id="XP_032836467.1">
    <property type="nucleotide sequence ID" value="XM_032980576.1"/>
</dbReference>
<dbReference type="GO" id="GO:0000981">
    <property type="term" value="F:DNA-binding transcription factor activity, RNA polymerase II-specific"/>
    <property type="evidence" value="ECO:0007669"/>
    <property type="project" value="TreeGrafter"/>
</dbReference>
<keyword evidence="4" id="KW-1185">Reference proteome</keyword>
<evidence type="ECO:0000313" key="5">
    <source>
        <dbReference type="RefSeq" id="XP_032836467.1"/>
    </source>
</evidence>
<evidence type="ECO:0000313" key="4">
    <source>
        <dbReference type="Proteomes" id="UP001318040"/>
    </source>
</evidence>
<dbReference type="PANTHER" id="PTHR23349:SF108">
    <property type="entry name" value="BHLH DOMAIN-CONTAINING PROTEIN"/>
    <property type="match status" value="1"/>
</dbReference>